<name>A0ABS2NIL7_9BACI</name>
<comment type="caution">
    <text evidence="1">The sequence shown here is derived from an EMBL/GenBank/DDBJ whole genome shotgun (WGS) entry which is preliminary data.</text>
</comment>
<accession>A0ABS2NIL7</accession>
<reference evidence="1 2" key="1">
    <citation type="submission" date="2021-01" db="EMBL/GenBank/DDBJ databases">
        <title>Genomic Encyclopedia of Type Strains, Phase IV (KMG-IV): sequencing the most valuable type-strain genomes for metagenomic binning, comparative biology and taxonomic classification.</title>
        <authorList>
            <person name="Goeker M."/>
        </authorList>
    </citation>
    <scope>NUCLEOTIDE SEQUENCE [LARGE SCALE GENOMIC DNA]</scope>
    <source>
        <strain evidence="1 2">DSM 24834</strain>
    </source>
</reference>
<evidence type="ECO:0000313" key="1">
    <source>
        <dbReference type="EMBL" id="MBM7587709.1"/>
    </source>
</evidence>
<proteinExistence type="predicted"/>
<protein>
    <submittedName>
        <fullName evidence="1">Uncharacterized protein</fullName>
    </submittedName>
</protein>
<organism evidence="1 2">
    <name type="scientific">Rossellomorea pakistanensis</name>
    <dbReference type="NCBI Taxonomy" id="992288"/>
    <lineage>
        <taxon>Bacteria</taxon>
        <taxon>Bacillati</taxon>
        <taxon>Bacillota</taxon>
        <taxon>Bacilli</taxon>
        <taxon>Bacillales</taxon>
        <taxon>Bacillaceae</taxon>
        <taxon>Rossellomorea</taxon>
    </lineage>
</organism>
<dbReference type="RefSeq" id="WP_205174875.1">
    <property type="nucleotide sequence ID" value="NZ_JAFBDZ010000005.1"/>
</dbReference>
<evidence type="ECO:0000313" key="2">
    <source>
        <dbReference type="Proteomes" id="UP001646157"/>
    </source>
</evidence>
<dbReference type="EMBL" id="JAFBDZ010000005">
    <property type="protein sequence ID" value="MBM7587709.1"/>
    <property type="molecule type" value="Genomic_DNA"/>
</dbReference>
<sequence>MTEKDRVRNIVSKLLKLSGSGVKVKIEERCPLNRNIGGKYNLQQHTITLYQAEIRKQCDLLYPGKNVFDDYTAVVFSHELGHATDRSLQKLVDLYDRVEKPFQKRKIEFLIEVQAWKNAKKLVPDIPAAFFNHIKHHSLEKYYMEINKHYEGNAS</sequence>
<dbReference type="Proteomes" id="UP001646157">
    <property type="component" value="Unassembled WGS sequence"/>
</dbReference>
<gene>
    <name evidence="1" type="ORF">JOC86_004283</name>
</gene>
<keyword evidence="2" id="KW-1185">Reference proteome</keyword>